<evidence type="ECO:0000259" key="12">
    <source>
        <dbReference type="Pfam" id="PF25988"/>
    </source>
</evidence>
<evidence type="ECO:0000256" key="1">
    <source>
        <dbReference type="ARBA" id="ARBA00004377"/>
    </source>
</evidence>
<dbReference type="InterPro" id="IPR006144">
    <property type="entry name" value="Secretion_HlyD_CS"/>
</dbReference>
<evidence type="ECO:0000256" key="9">
    <source>
        <dbReference type="RuleBase" id="RU365093"/>
    </source>
</evidence>
<evidence type="ECO:0000259" key="13">
    <source>
        <dbReference type="Pfam" id="PF26002"/>
    </source>
</evidence>
<dbReference type="RefSeq" id="WP_163159746.1">
    <property type="nucleotide sequence ID" value="NZ_VKHP01000164.1"/>
</dbReference>
<feature type="region of interest" description="Disordered" evidence="11">
    <location>
        <begin position="392"/>
        <end position="413"/>
    </location>
</feature>
<evidence type="ECO:0000256" key="10">
    <source>
        <dbReference type="SAM" id="Coils"/>
    </source>
</evidence>
<dbReference type="PROSITE" id="PS00543">
    <property type="entry name" value="HLYD_FAMILY"/>
    <property type="match status" value="1"/>
</dbReference>
<dbReference type="GO" id="GO:0005886">
    <property type="term" value="C:plasma membrane"/>
    <property type="evidence" value="ECO:0007669"/>
    <property type="project" value="UniProtKB-SubCell"/>
</dbReference>
<sequence>MTSASRNIVPFPRRELRRREHELAFLPAALEIAESPPSPIGRAIGASIIAMFCIALLWATLGSVDIVATATGKIVPGGRTKLIQPFETGVVRAIKVRDGQSVKAGDVLIELDPTMTEADQERQKSDLLAAELDAARLRAALAPDPLAAFRAPQNASAAEIEMHRQFLISERAEQNAKLSEIERQQGQKEAERETTSASVAKLEATIPVLQERVDIRKGLVEKALASKVVYLSEYQELVAMQQDLVLQKSRLREADAAIALLKETKEKAAAEYRRATYDALAKAEQKAASAAQEVVKADRRTKLQRLTAPVDGVVQQLAVHTVGGVVTPAQALAVVVPSESQLEIEAMLSNRDIGFVHPGQAAEIKIDTFNFTRYGLLHGDVLSVSTDAITRDRTQGANDRSSGATMSSSEPKGQELEYAARVSLDQTHMQVEDKLVKLGPGMAVTVEIKTGTRRIISYLLSPLARYKQEALRER</sequence>
<dbReference type="InterPro" id="IPR058982">
    <property type="entry name" value="Beta-barrel_AprE"/>
</dbReference>
<dbReference type="Pfam" id="PF25988">
    <property type="entry name" value="HH_CyaD"/>
    <property type="match status" value="1"/>
</dbReference>
<keyword evidence="7" id="KW-1133">Transmembrane helix</keyword>
<evidence type="ECO:0000256" key="5">
    <source>
        <dbReference type="ARBA" id="ARBA00022519"/>
    </source>
</evidence>
<name>A0A6P1BPL1_9BRAD</name>
<feature type="coiled-coil region" evidence="10">
    <location>
        <begin position="251"/>
        <end position="300"/>
    </location>
</feature>
<dbReference type="EMBL" id="VKHP01000164">
    <property type="protein sequence ID" value="NEV00175.1"/>
    <property type="molecule type" value="Genomic_DNA"/>
</dbReference>
<evidence type="ECO:0000313" key="14">
    <source>
        <dbReference type="EMBL" id="NEV00175.1"/>
    </source>
</evidence>
<evidence type="ECO:0000256" key="11">
    <source>
        <dbReference type="SAM" id="MobiDB-lite"/>
    </source>
</evidence>
<dbReference type="PANTHER" id="PTHR30386:SF27">
    <property type="entry name" value="MEMBRANE FUSION PROTEIN (MFP) FAMILY PROTEIN"/>
    <property type="match status" value="1"/>
</dbReference>
<evidence type="ECO:0000256" key="6">
    <source>
        <dbReference type="ARBA" id="ARBA00022692"/>
    </source>
</evidence>
<evidence type="ECO:0000256" key="7">
    <source>
        <dbReference type="ARBA" id="ARBA00022989"/>
    </source>
</evidence>
<accession>A0A6P1BPL1</accession>
<dbReference type="InterPro" id="IPR010129">
    <property type="entry name" value="T1SS_HlyD"/>
</dbReference>
<comment type="similarity">
    <text evidence="2 9">Belongs to the membrane fusion protein (MFP) (TC 8.A.1) family.</text>
</comment>
<feature type="compositionally biased region" description="Polar residues" evidence="11">
    <location>
        <begin position="395"/>
        <end position="411"/>
    </location>
</feature>
<feature type="domain" description="AprE-like beta-barrel" evidence="13">
    <location>
        <begin position="342"/>
        <end position="395"/>
    </location>
</feature>
<comment type="subcellular location">
    <subcellularLocation>
        <location evidence="1 9">Cell inner membrane</location>
        <topology evidence="1 9">Single-pass membrane protein</topology>
    </subcellularLocation>
</comment>
<proteinExistence type="inferred from homology"/>
<protein>
    <recommendedName>
        <fullName evidence="9">Membrane fusion protein (MFP) family protein</fullName>
    </recommendedName>
</protein>
<dbReference type="InterPro" id="IPR059040">
    <property type="entry name" value="HH_CyaD-like"/>
</dbReference>
<gene>
    <name evidence="14" type="ORF">FNJ47_31260</name>
</gene>
<dbReference type="Proteomes" id="UP000468531">
    <property type="component" value="Unassembled WGS sequence"/>
</dbReference>
<evidence type="ECO:0000313" key="15">
    <source>
        <dbReference type="Proteomes" id="UP000468531"/>
    </source>
</evidence>
<organism evidence="14 15">
    <name type="scientific">Bradyrhizobium uaiense</name>
    <dbReference type="NCBI Taxonomy" id="2594946"/>
    <lineage>
        <taxon>Bacteria</taxon>
        <taxon>Pseudomonadati</taxon>
        <taxon>Pseudomonadota</taxon>
        <taxon>Alphaproteobacteria</taxon>
        <taxon>Hyphomicrobiales</taxon>
        <taxon>Nitrobacteraceae</taxon>
        <taxon>Bradyrhizobium</taxon>
    </lineage>
</organism>
<keyword evidence="15" id="KW-1185">Reference proteome</keyword>
<feature type="region of interest" description="Disordered" evidence="11">
    <location>
        <begin position="177"/>
        <end position="197"/>
    </location>
</feature>
<reference evidence="14 15" key="1">
    <citation type="journal article" date="2020" name="Arch. Microbiol.">
        <title>Bradyrhizobium uaiense sp. nov., a new highly efficient cowpea symbiont.</title>
        <authorList>
            <person name="Cabral Michel D."/>
            <person name="Azarias Guimaraes A."/>
            <person name="Martins da Costa E."/>
            <person name="Soares de Carvalho T."/>
            <person name="Balsanelli E."/>
            <person name="Willems A."/>
            <person name="Maltempi de Souza E."/>
            <person name="de Souza Moreira F.M."/>
        </authorList>
    </citation>
    <scope>NUCLEOTIDE SEQUENCE [LARGE SCALE GENOMIC DNA]</scope>
    <source>
        <strain evidence="14 15">UFLA 03-164</strain>
    </source>
</reference>
<feature type="compositionally biased region" description="Basic and acidic residues" evidence="11">
    <location>
        <begin position="177"/>
        <end position="194"/>
    </location>
</feature>
<dbReference type="Gene3D" id="2.40.30.170">
    <property type="match status" value="1"/>
</dbReference>
<keyword evidence="8" id="KW-0472">Membrane</keyword>
<keyword evidence="5 9" id="KW-0997">Cell inner membrane</keyword>
<dbReference type="NCBIfam" id="TIGR01843">
    <property type="entry name" value="type_I_hlyD"/>
    <property type="match status" value="1"/>
</dbReference>
<evidence type="ECO:0000256" key="3">
    <source>
        <dbReference type="ARBA" id="ARBA00022448"/>
    </source>
</evidence>
<comment type="caution">
    <text evidence="14">The sequence shown here is derived from an EMBL/GenBank/DDBJ whole genome shotgun (WGS) entry which is preliminary data.</text>
</comment>
<dbReference type="PRINTS" id="PR01490">
    <property type="entry name" value="RTXTOXIND"/>
</dbReference>
<dbReference type="AlphaFoldDB" id="A0A6P1BPL1"/>
<feature type="domain" description="CyaD-like alpha-helical hairpin" evidence="12">
    <location>
        <begin position="112"/>
        <end position="303"/>
    </location>
</feature>
<keyword evidence="4 9" id="KW-1003">Cell membrane</keyword>
<dbReference type="Gene3D" id="1.10.287.470">
    <property type="entry name" value="Helix hairpin bin"/>
    <property type="match status" value="1"/>
</dbReference>
<dbReference type="SUPFAM" id="SSF111369">
    <property type="entry name" value="HlyD-like secretion proteins"/>
    <property type="match status" value="1"/>
</dbReference>
<evidence type="ECO:0000256" key="8">
    <source>
        <dbReference type="ARBA" id="ARBA00023136"/>
    </source>
</evidence>
<dbReference type="Pfam" id="PF26002">
    <property type="entry name" value="Beta-barrel_AprE"/>
    <property type="match status" value="1"/>
</dbReference>
<evidence type="ECO:0000256" key="2">
    <source>
        <dbReference type="ARBA" id="ARBA00009477"/>
    </source>
</evidence>
<evidence type="ECO:0000256" key="4">
    <source>
        <dbReference type="ARBA" id="ARBA00022475"/>
    </source>
</evidence>
<dbReference type="PANTHER" id="PTHR30386">
    <property type="entry name" value="MEMBRANE FUSION SUBUNIT OF EMRAB-TOLC MULTIDRUG EFFLUX PUMP"/>
    <property type="match status" value="1"/>
</dbReference>
<dbReference type="GO" id="GO:0009306">
    <property type="term" value="P:protein secretion"/>
    <property type="evidence" value="ECO:0007669"/>
    <property type="project" value="InterPro"/>
</dbReference>
<dbReference type="InterPro" id="IPR050739">
    <property type="entry name" value="MFP"/>
</dbReference>
<keyword evidence="3 9" id="KW-0813">Transport</keyword>
<keyword evidence="6" id="KW-0812">Transmembrane</keyword>
<dbReference type="Gene3D" id="2.40.50.100">
    <property type="match status" value="1"/>
</dbReference>
<keyword evidence="10" id="KW-0175">Coiled coil</keyword>